<dbReference type="Proteomes" id="UP000827549">
    <property type="component" value="Chromosome 5"/>
</dbReference>
<accession>A0AAF0YIH3</accession>
<feature type="compositionally biased region" description="Polar residues" evidence="2">
    <location>
        <begin position="1"/>
        <end position="13"/>
    </location>
</feature>
<protein>
    <submittedName>
        <fullName evidence="3">Uncharacterized protein</fullName>
    </submittedName>
</protein>
<keyword evidence="1" id="KW-0175">Coiled coil</keyword>
<reference evidence="3" key="1">
    <citation type="submission" date="2023-10" db="EMBL/GenBank/DDBJ databases">
        <authorList>
            <person name="Noh H."/>
        </authorList>
    </citation>
    <scope>NUCLEOTIDE SEQUENCE</scope>
    <source>
        <strain evidence="3">DUCC4014</strain>
    </source>
</reference>
<sequence length="472" mass="50849">MSYSTTSQRTPSHAQQRLPRPQSLPPPARGSFAALGMRSFNSLGALAEERAMPPPPPHGPSTQQAHAPSLAALMGTSTAAPSTPPSFRRSLLGSPLSGRSTPGPQTPSTPTRPQAHTQAPAPPAAPAESSAAASPRDRRRESGLRGLVAPLQRALEGHPPWPYTYIDDDYVWCSYVNPMFTSQDVKAALHADEAYERPQYPVAVLRSYISYKLGRVKSAALVVDKLKYIELDLVTDGGLVHLCGAFAAIRDEYILGYSSVAAIRRLQRTPATLRAMARSGSLPFGEDESEAAPAFDDGAGLAFAPPSYVQATDAASDERKYCRAKRAARSYERRLVESEAARRTAEVAWRAAEEARAEAEDEKERLADQVRRLEAVVAGRRAWPLAGHNENDGRKMDIGQMGLYNAWTDADAGGASDDDDGLDVFGRVEVPAPLVAVAPPKPPRSVRRKPAPSLILPSLPALDNLSLLARDE</sequence>
<evidence type="ECO:0000256" key="1">
    <source>
        <dbReference type="SAM" id="Coils"/>
    </source>
</evidence>
<keyword evidence="4" id="KW-1185">Reference proteome</keyword>
<dbReference type="EMBL" id="CP086718">
    <property type="protein sequence ID" value="WOO84203.1"/>
    <property type="molecule type" value="Genomic_DNA"/>
</dbReference>
<name>A0AAF0YIH3_9TREE</name>
<feature type="region of interest" description="Disordered" evidence="2">
    <location>
        <begin position="1"/>
        <end position="142"/>
    </location>
</feature>
<evidence type="ECO:0000313" key="4">
    <source>
        <dbReference type="Proteomes" id="UP000827549"/>
    </source>
</evidence>
<feature type="coiled-coil region" evidence="1">
    <location>
        <begin position="349"/>
        <end position="376"/>
    </location>
</feature>
<evidence type="ECO:0000313" key="3">
    <source>
        <dbReference type="EMBL" id="WOO84203.1"/>
    </source>
</evidence>
<organism evidence="3 4">
    <name type="scientific">Vanrija pseudolonga</name>
    <dbReference type="NCBI Taxonomy" id="143232"/>
    <lineage>
        <taxon>Eukaryota</taxon>
        <taxon>Fungi</taxon>
        <taxon>Dikarya</taxon>
        <taxon>Basidiomycota</taxon>
        <taxon>Agaricomycotina</taxon>
        <taxon>Tremellomycetes</taxon>
        <taxon>Trichosporonales</taxon>
        <taxon>Trichosporonaceae</taxon>
        <taxon>Vanrija</taxon>
    </lineage>
</organism>
<dbReference type="RefSeq" id="XP_062630229.1">
    <property type="nucleotide sequence ID" value="XM_062774245.1"/>
</dbReference>
<evidence type="ECO:0000256" key="2">
    <source>
        <dbReference type="SAM" id="MobiDB-lite"/>
    </source>
</evidence>
<feature type="compositionally biased region" description="Low complexity" evidence="2">
    <location>
        <begin position="85"/>
        <end position="114"/>
    </location>
</feature>
<dbReference type="GeneID" id="87810896"/>
<proteinExistence type="predicted"/>
<dbReference type="AlphaFoldDB" id="A0AAF0YIH3"/>
<gene>
    <name evidence="3" type="ORF">LOC62_05G007724</name>
</gene>